<gene>
    <name evidence="3" type="ORF">HannXRQ_Chr13g0421461</name>
    <name evidence="2" type="ORF">HanXRQr2_Chr13g0611461</name>
</gene>
<feature type="region of interest" description="Disordered" evidence="1">
    <location>
        <begin position="1"/>
        <end position="43"/>
    </location>
</feature>
<proteinExistence type="predicted"/>
<sequence length="59" mass="6574">MNPVFVCTHRITRTPSTTEGRASGEPRRRRSVLVDDPQTPQSQDLMLQPANILQQGAKS</sequence>
<reference evidence="3" key="2">
    <citation type="submission" date="2017-02" db="EMBL/GenBank/DDBJ databases">
        <title>Sunflower complete genome.</title>
        <authorList>
            <person name="Langlade N."/>
            <person name="Munos S."/>
        </authorList>
    </citation>
    <scope>NUCLEOTIDE SEQUENCE [LARGE SCALE GENOMIC DNA]</scope>
    <source>
        <tissue evidence="3">Leaves</tissue>
    </source>
</reference>
<protein>
    <submittedName>
        <fullName evidence="3">Uncharacterized protein</fullName>
    </submittedName>
</protein>
<dbReference type="AlphaFoldDB" id="A0A251SX80"/>
<accession>A0A251SX80</accession>
<evidence type="ECO:0000256" key="1">
    <source>
        <dbReference type="SAM" id="MobiDB-lite"/>
    </source>
</evidence>
<dbReference type="InParanoid" id="A0A251SX80"/>
<keyword evidence="4" id="KW-1185">Reference proteome</keyword>
<name>A0A251SX80_HELAN</name>
<evidence type="ECO:0000313" key="2">
    <source>
        <dbReference type="EMBL" id="KAF5775384.1"/>
    </source>
</evidence>
<dbReference type="EMBL" id="CM007902">
    <property type="protein sequence ID" value="OTG03199.1"/>
    <property type="molecule type" value="Genomic_DNA"/>
</dbReference>
<dbReference type="EMBL" id="MNCJ02000328">
    <property type="protein sequence ID" value="KAF5775384.1"/>
    <property type="molecule type" value="Genomic_DNA"/>
</dbReference>
<evidence type="ECO:0000313" key="3">
    <source>
        <dbReference type="EMBL" id="OTG03199.1"/>
    </source>
</evidence>
<organism evidence="3 4">
    <name type="scientific">Helianthus annuus</name>
    <name type="common">Common sunflower</name>
    <dbReference type="NCBI Taxonomy" id="4232"/>
    <lineage>
        <taxon>Eukaryota</taxon>
        <taxon>Viridiplantae</taxon>
        <taxon>Streptophyta</taxon>
        <taxon>Embryophyta</taxon>
        <taxon>Tracheophyta</taxon>
        <taxon>Spermatophyta</taxon>
        <taxon>Magnoliopsida</taxon>
        <taxon>eudicotyledons</taxon>
        <taxon>Gunneridae</taxon>
        <taxon>Pentapetalae</taxon>
        <taxon>asterids</taxon>
        <taxon>campanulids</taxon>
        <taxon>Asterales</taxon>
        <taxon>Asteraceae</taxon>
        <taxon>Asteroideae</taxon>
        <taxon>Heliantheae alliance</taxon>
        <taxon>Heliantheae</taxon>
        <taxon>Helianthus</taxon>
    </lineage>
</organism>
<dbReference type="Proteomes" id="UP000215914">
    <property type="component" value="Chromosome 13"/>
</dbReference>
<dbReference type="Gramene" id="mRNA:HanXRQr2_Chr13g0611461">
    <property type="protein sequence ID" value="mRNA:HanXRQr2_Chr13g0611461"/>
    <property type="gene ID" value="HanXRQr2_Chr13g0611461"/>
</dbReference>
<reference evidence="2 4" key="1">
    <citation type="journal article" date="2017" name="Nature">
        <title>The sunflower genome provides insights into oil metabolism, flowering and Asterid evolution.</title>
        <authorList>
            <person name="Badouin H."/>
            <person name="Gouzy J."/>
            <person name="Grassa C.J."/>
            <person name="Murat F."/>
            <person name="Staton S.E."/>
            <person name="Cottret L."/>
            <person name="Lelandais-Briere C."/>
            <person name="Owens G.L."/>
            <person name="Carrere S."/>
            <person name="Mayjonade B."/>
            <person name="Legrand L."/>
            <person name="Gill N."/>
            <person name="Kane N.C."/>
            <person name="Bowers J.E."/>
            <person name="Hubner S."/>
            <person name="Bellec A."/>
            <person name="Berard A."/>
            <person name="Berges H."/>
            <person name="Blanchet N."/>
            <person name="Boniface M.C."/>
            <person name="Brunel D."/>
            <person name="Catrice O."/>
            <person name="Chaidir N."/>
            <person name="Claudel C."/>
            <person name="Donnadieu C."/>
            <person name="Faraut T."/>
            <person name="Fievet G."/>
            <person name="Helmstetter N."/>
            <person name="King M."/>
            <person name="Knapp S.J."/>
            <person name="Lai Z."/>
            <person name="Le Paslier M.C."/>
            <person name="Lippi Y."/>
            <person name="Lorenzon L."/>
            <person name="Mandel J.R."/>
            <person name="Marage G."/>
            <person name="Marchand G."/>
            <person name="Marquand E."/>
            <person name="Bret-Mestries E."/>
            <person name="Morien E."/>
            <person name="Nambeesan S."/>
            <person name="Nguyen T."/>
            <person name="Pegot-Espagnet P."/>
            <person name="Pouilly N."/>
            <person name="Raftis F."/>
            <person name="Sallet E."/>
            <person name="Schiex T."/>
            <person name="Thomas J."/>
            <person name="Vandecasteele C."/>
            <person name="Vares D."/>
            <person name="Vear F."/>
            <person name="Vautrin S."/>
            <person name="Crespi M."/>
            <person name="Mangin B."/>
            <person name="Burke J.M."/>
            <person name="Salse J."/>
            <person name="Munos S."/>
            <person name="Vincourt P."/>
            <person name="Rieseberg L.H."/>
            <person name="Langlade N.B."/>
        </authorList>
    </citation>
    <scope>NUCLEOTIDE SEQUENCE [LARGE SCALE GENOMIC DNA]</scope>
    <source>
        <strain evidence="4">cv. SF193</strain>
        <tissue evidence="2">Leaves</tissue>
    </source>
</reference>
<reference evidence="2" key="3">
    <citation type="submission" date="2020-06" db="EMBL/GenBank/DDBJ databases">
        <title>Helianthus annuus Genome sequencing and assembly Release 2.</title>
        <authorList>
            <person name="Gouzy J."/>
            <person name="Langlade N."/>
            <person name="Munos S."/>
        </authorList>
    </citation>
    <scope>NUCLEOTIDE SEQUENCE</scope>
    <source>
        <tissue evidence="2">Leaves</tissue>
    </source>
</reference>
<evidence type="ECO:0000313" key="4">
    <source>
        <dbReference type="Proteomes" id="UP000215914"/>
    </source>
</evidence>